<reference evidence="3" key="1">
    <citation type="journal article" date="2019" name="Int. J. Syst. Evol. Microbiol.">
        <title>The Global Catalogue of Microorganisms (GCM) 10K type strain sequencing project: providing services to taxonomists for standard genome sequencing and annotation.</title>
        <authorList>
            <consortium name="The Broad Institute Genomics Platform"/>
            <consortium name="The Broad Institute Genome Sequencing Center for Infectious Disease"/>
            <person name="Wu L."/>
            <person name="Ma J."/>
        </authorList>
    </citation>
    <scope>NUCLEOTIDE SEQUENCE [LARGE SCALE GENOMIC DNA]</scope>
    <source>
        <strain evidence="3">CGMCC 1.12990</strain>
    </source>
</reference>
<evidence type="ECO:0000313" key="2">
    <source>
        <dbReference type="EMBL" id="GGG62459.1"/>
    </source>
</evidence>
<comment type="caution">
    <text evidence="2">The sequence shown here is derived from an EMBL/GenBank/DDBJ whole genome shotgun (WGS) entry which is preliminary data.</text>
</comment>
<evidence type="ECO:0000256" key="1">
    <source>
        <dbReference type="SAM" id="MobiDB-lite"/>
    </source>
</evidence>
<feature type="compositionally biased region" description="Low complexity" evidence="1">
    <location>
        <begin position="43"/>
        <end position="53"/>
    </location>
</feature>
<feature type="compositionally biased region" description="Polar residues" evidence="1">
    <location>
        <begin position="29"/>
        <end position="42"/>
    </location>
</feature>
<organism evidence="2 3">
    <name type="scientific">Hymenobacter glacieicola</name>
    <dbReference type="NCBI Taxonomy" id="1562124"/>
    <lineage>
        <taxon>Bacteria</taxon>
        <taxon>Pseudomonadati</taxon>
        <taxon>Bacteroidota</taxon>
        <taxon>Cytophagia</taxon>
        <taxon>Cytophagales</taxon>
        <taxon>Hymenobacteraceae</taxon>
        <taxon>Hymenobacter</taxon>
    </lineage>
</organism>
<feature type="region of interest" description="Disordered" evidence="1">
    <location>
        <begin position="1"/>
        <end position="84"/>
    </location>
</feature>
<feature type="compositionally biased region" description="Polar residues" evidence="1">
    <location>
        <begin position="1"/>
        <end position="20"/>
    </location>
</feature>
<protein>
    <submittedName>
        <fullName evidence="2">Uncharacterized protein</fullName>
    </submittedName>
</protein>
<dbReference type="RefSeq" id="WP_188559945.1">
    <property type="nucleotide sequence ID" value="NZ_BMGS01000021.1"/>
</dbReference>
<accession>A0ABQ1X9W7</accession>
<evidence type="ECO:0000313" key="3">
    <source>
        <dbReference type="Proteomes" id="UP000601361"/>
    </source>
</evidence>
<sequence>MSDTSIMQPESSLTETSISKTAPEIGLTEAQNGKTGPESNFAETSSSNTGGENSESERLTNNKAAKKGGRPPKPTSSTAVTWSIRGVERETRAIIEKAAERTGKTLGQYLNDDVRSFAQGQLTQAEATGQAVASPRDLQVQVEQLTQMVEGIAARLAEPERKGFWQRVFGK</sequence>
<keyword evidence="3" id="KW-1185">Reference proteome</keyword>
<dbReference type="EMBL" id="BMGS01000021">
    <property type="protein sequence ID" value="GGG62459.1"/>
    <property type="molecule type" value="Genomic_DNA"/>
</dbReference>
<proteinExistence type="predicted"/>
<gene>
    <name evidence="2" type="ORF">GCM10011378_43240</name>
</gene>
<name>A0ABQ1X9W7_9BACT</name>
<dbReference type="Proteomes" id="UP000601361">
    <property type="component" value="Unassembled WGS sequence"/>
</dbReference>